<evidence type="ECO:0000313" key="6">
    <source>
        <dbReference type="EMBL" id="KZT07825.1"/>
    </source>
</evidence>
<dbReference type="AlphaFoldDB" id="A0A165EV52"/>
<dbReference type="Proteomes" id="UP000076871">
    <property type="component" value="Unassembled WGS sequence"/>
</dbReference>
<evidence type="ECO:0000256" key="2">
    <source>
        <dbReference type="ARBA" id="ARBA00022741"/>
    </source>
</evidence>
<dbReference type="GO" id="GO:0043138">
    <property type="term" value="F:3'-5' DNA helicase activity"/>
    <property type="evidence" value="ECO:0007669"/>
    <property type="project" value="UniProtKB-EC"/>
</dbReference>
<dbReference type="Pfam" id="PF00270">
    <property type="entry name" value="DEAD"/>
    <property type="match status" value="1"/>
</dbReference>
<dbReference type="GO" id="GO:0016787">
    <property type="term" value="F:hydrolase activity"/>
    <property type="evidence" value="ECO:0007669"/>
    <property type="project" value="UniProtKB-KW"/>
</dbReference>
<dbReference type="InParanoid" id="A0A165EV52"/>
<reference evidence="6 7" key="1">
    <citation type="journal article" date="2016" name="Mol. Biol. Evol.">
        <title>Comparative Genomics of Early-Diverging Mushroom-Forming Fungi Provides Insights into the Origins of Lignocellulose Decay Capabilities.</title>
        <authorList>
            <person name="Nagy L.G."/>
            <person name="Riley R."/>
            <person name="Tritt A."/>
            <person name="Adam C."/>
            <person name="Daum C."/>
            <person name="Floudas D."/>
            <person name="Sun H."/>
            <person name="Yadav J.S."/>
            <person name="Pangilinan J."/>
            <person name="Larsson K.H."/>
            <person name="Matsuura K."/>
            <person name="Barry K."/>
            <person name="Labutti K."/>
            <person name="Kuo R."/>
            <person name="Ohm R.A."/>
            <person name="Bhattacharya S.S."/>
            <person name="Shirouzu T."/>
            <person name="Yoshinaga Y."/>
            <person name="Martin F.M."/>
            <person name="Grigoriev I.V."/>
            <person name="Hibbett D.S."/>
        </authorList>
    </citation>
    <scope>NUCLEOTIDE SEQUENCE [LARGE SCALE GENOMIC DNA]</scope>
    <source>
        <strain evidence="6 7">93-53</strain>
    </source>
</reference>
<dbReference type="InterPro" id="IPR052247">
    <property type="entry name" value="Meiotic_Crossover_Helicase"/>
</dbReference>
<keyword evidence="7" id="KW-1185">Reference proteome</keyword>
<protein>
    <submittedName>
        <fullName evidence="6">p-loop containing nucleoside triphosphate hydrolase protein</fullName>
    </submittedName>
</protein>
<dbReference type="GO" id="GO:0005524">
    <property type="term" value="F:ATP binding"/>
    <property type="evidence" value="ECO:0007669"/>
    <property type="project" value="UniProtKB-KW"/>
</dbReference>
<gene>
    <name evidence="6" type="ORF">LAESUDRAFT_757972</name>
</gene>
<dbReference type="SUPFAM" id="SSF52540">
    <property type="entry name" value="P-loop containing nucleoside triphosphate hydrolases"/>
    <property type="match status" value="2"/>
</dbReference>
<evidence type="ECO:0000256" key="1">
    <source>
        <dbReference type="ARBA" id="ARBA00010140"/>
    </source>
</evidence>
<dbReference type="PANTHER" id="PTHR47835:SF3">
    <property type="entry name" value="HELICASE FOR MEIOSIS 1"/>
    <property type="match status" value="1"/>
</dbReference>
<comment type="similarity">
    <text evidence="1">Belongs to the helicase family. SKI2 subfamily.</text>
</comment>
<feature type="region of interest" description="Disordered" evidence="4">
    <location>
        <begin position="698"/>
        <end position="718"/>
    </location>
</feature>
<keyword evidence="6" id="KW-0378">Hydrolase</keyword>
<keyword evidence="3" id="KW-0067">ATP-binding</keyword>
<organism evidence="6 7">
    <name type="scientific">Laetiporus sulphureus 93-53</name>
    <dbReference type="NCBI Taxonomy" id="1314785"/>
    <lineage>
        <taxon>Eukaryota</taxon>
        <taxon>Fungi</taxon>
        <taxon>Dikarya</taxon>
        <taxon>Basidiomycota</taxon>
        <taxon>Agaricomycotina</taxon>
        <taxon>Agaricomycetes</taxon>
        <taxon>Polyporales</taxon>
        <taxon>Laetiporus</taxon>
    </lineage>
</organism>
<evidence type="ECO:0000313" key="7">
    <source>
        <dbReference type="Proteomes" id="UP000076871"/>
    </source>
</evidence>
<dbReference type="GO" id="GO:0051321">
    <property type="term" value="P:meiotic cell cycle"/>
    <property type="evidence" value="ECO:0007669"/>
    <property type="project" value="UniProtKB-KW"/>
</dbReference>
<accession>A0A165EV52</accession>
<name>A0A165EV52_9APHY</name>
<sequence length="718" mass="80939">MPSLPNSAAADMYRSLFKFGIFNAVQSSCFHKVIDTDENMVISAPTGSGKTVLFELAIIRMLTQVGGNTKTSKCIYVAPTKTQVLCSEKCRDWTTKFQPLGVDCCQLTGDIVHFRKSAWGSTRDATIISSVRLVVVSATVLNIKDVASWISNGTPNGSATIKKFGEEHRPCKLSKFMYEIPQKREQNDFVFQRTLDYHLYDILQQHSANKPMLVFCSTRTGVMMTTKQILKNYENVSHNKQTLPWLKPPSIKAKFENRELRELAVCRIGVHHGGMSMDDHQTIEELYIKKIIRVVVSTSTLAVGVNLPAHTVMIKGVKVFRNNTCQEYSDLDIMQMMGHALEAITSAEDTVECDFVRFSDIGLRGGEKGVYDKLHVHKDIRYQIKKIEKPADKIFVLIQLNSYLVWPAIVEVAIVTKAGSLLKSGLEVMRCFNAKAWEDRYMVMRQVERIGEKSLKVLVKHNITSIDVLRKQDQLCLEALLNHRPPFGLEVLAAMQQFPQYTLQISEVAISSHGDKKPLEVEILVDCGLLNGTVIKPKNVKTREVDMTMVLILTSDLDIMDFRRYPMEELKETKRITVSVQLTKPSQSITETIAGVAVTECYKLNVGTKYYPNMLTSGTNFMVELLSPVSEAYKSNHYATTKDFLLYGLEDNVDFWNMGPDDEDSVEVELPTAKLKPPPAIKPAATQANVFKHCEEQQKTSAKIAPRNTMATMQNRHK</sequence>
<dbReference type="SUPFAM" id="SSF158702">
    <property type="entry name" value="Sec63 N-terminal domain-like"/>
    <property type="match status" value="1"/>
</dbReference>
<evidence type="ECO:0000259" key="5">
    <source>
        <dbReference type="PROSITE" id="PS51194"/>
    </source>
</evidence>
<dbReference type="OrthoDB" id="5575at2759"/>
<evidence type="ECO:0000256" key="3">
    <source>
        <dbReference type="ARBA" id="ARBA00022840"/>
    </source>
</evidence>
<evidence type="ECO:0000256" key="4">
    <source>
        <dbReference type="SAM" id="MobiDB-lite"/>
    </source>
</evidence>
<keyword evidence="2" id="KW-0547">Nucleotide-binding</keyword>
<dbReference type="STRING" id="1314785.A0A165EV52"/>
<feature type="domain" description="Helicase C-terminal" evidence="5">
    <location>
        <begin position="194"/>
        <end position="388"/>
    </location>
</feature>
<dbReference type="InterPro" id="IPR011545">
    <property type="entry name" value="DEAD/DEAH_box_helicase_dom"/>
</dbReference>
<dbReference type="PROSITE" id="PS51194">
    <property type="entry name" value="HELICASE_CTER"/>
    <property type="match status" value="1"/>
</dbReference>
<dbReference type="EMBL" id="KV427617">
    <property type="protein sequence ID" value="KZT07825.1"/>
    <property type="molecule type" value="Genomic_DNA"/>
</dbReference>
<dbReference type="RefSeq" id="XP_040765565.1">
    <property type="nucleotide sequence ID" value="XM_040912389.1"/>
</dbReference>
<dbReference type="Gene3D" id="3.40.50.300">
    <property type="entry name" value="P-loop containing nucleotide triphosphate hydrolases"/>
    <property type="match status" value="2"/>
</dbReference>
<dbReference type="GO" id="GO:0003676">
    <property type="term" value="F:nucleic acid binding"/>
    <property type="evidence" value="ECO:0007669"/>
    <property type="project" value="InterPro"/>
</dbReference>
<dbReference type="PANTHER" id="PTHR47835">
    <property type="entry name" value="HFM1, ATP DEPENDENT DNA HELICASE HOMOLOG"/>
    <property type="match status" value="1"/>
</dbReference>
<proteinExistence type="inferred from homology"/>
<dbReference type="InterPro" id="IPR004179">
    <property type="entry name" value="Sec63-dom"/>
</dbReference>
<dbReference type="SMART" id="SM00490">
    <property type="entry name" value="HELICc"/>
    <property type="match status" value="1"/>
</dbReference>
<dbReference type="SMART" id="SM00973">
    <property type="entry name" value="Sec63"/>
    <property type="match status" value="1"/>
</dbReference>
<dbReference type="InterPro" id="IPR027417">
    <property type="entry name" value="P-loop_NTPase"/>
</dbReference>
<feature type="compositionally biased region" description="Polar residues" evidence="4">
    <location>
        <begin position="709"/>
        <end position="718"/>
    </location>
</feature>
<dbReference type="InterPro" id="IPR001650">
    <property type="entry name" value="Helicase_C-like"/>
</dbReference>
<dbReference type="GeneID" id="63829417"/>